<name>A0A0K2TQE8_LEPSM</name>
<accession>A0A0K2TQE8</accession>
<reference evidence="1" key="1">
    <citation type="submission" date="2014-05" db="EMBL/GenBank/DDBJ databases">
        <authorList>
            <person name="Chronopoulou M."/>
        </authorList>
    </citation>
    <scope>NUCLEOTIDE SEQUENCE</scope>
    <source>
        <tissue evidence="1">Whole organism</tissue>
    </source>
</reference>
<dbReference type="AlphaFoldDB" id="A0A0K2TQE8"/>
<protein>
    <submittedName>
        <fullName evidence="1">Uncharacterized protein</fullName>
    </submittedName>
</protein>
<proteinExistence type="predicted"/>
<organism evidence="1">
    <name type="scientific">Lepeophtheirus salmonis</name>
    <name type="common">Salmon louse</name>
    <name type="synonym">Caligus salmonis</name>
    <dbReference type="NCBI Taxonomy" id="72036"/>
    <lineage>
        <taxon>Eukaryota</taxon>
        <taxon>Metazoa</taxon>
        <taxon>Ecdysozoa</taxon>
        <taxon>Arthropoda</taxon>
        <taxon>Crustacea</taxon>
        <taxon>Multicrustacea</taxon>
        <taxon>Hexanauplia</taxon>
        <taxon>Copepoda</taxon>
        <taxon>Siphonostomatoida</taxon>
        <taxon>Caligidae</taxon>
        <taxon>Lepeophtheirus</taxon>
    </lineage>
</organism>
<sequence length="59" mass="6493">MHRVHPVSIDLGGSVKGTGSRLEVVPFVHTFLSFGTELLRHVVDQLEGKCILHVDLVLC</sequence>
<dbReference type="EMBL" id="HACA01010674">
    <property type="protein sequence ID" value="CDW28035.1"/>
    <property type="molecule type" value="Transcribed_RNA"/>
</dbReference>
<evidence type="ECO:0000313" key="1">
    <source>
        <dbReference type="EMBL" id="CDW28035.1"/>
    </source>
</evidence>